<dbReference type="STRING" id="1193502.SHALO_1431"/>
<evidence type="ECO:0000313" key="2">
    <source>
        <dbReference type="Proteomes" id="UP000094609"/>
    </source>
</evidence>
<sequence>METIVKGISKPLQKNERKMGSEAPAISLTMQSGESKVIGMLATKVQVMITLPYHDSLSPALFEITQKYHEQAFIYFIGPQPLDQSINPACTSVDFEELAKKFGVYINETLCAKSLFIINKDGQFVYKEITSDVEDAFDLEMFETKLHEAIHFKKKGHVHENWMGA</sequence>
<accession>A0A1D7TJQ2</accession>
<proteinExistence type="predicted"/>
<dbReference type="RefSeq" id="WP_084010806.1">
    <property type="nucleotide sequence ID" value="NZ_CP017111.1"/>
</dbReference>
<organism evidence="1 2">
    <name type="scientific">Sulfurospirillum halorespirans DSM 13726</name>
    <dbReference type="NCBI Taxonomy" id="1193502"/>
    <lineage>
        <taxon>Bacteria</taxon>
        <taxon>Pseudomonadati</taxon>
        <taxon>Campylobacterota</taxon>
        <taxon>Epsilonproteobacteria</taxon>
        <taxon>Campylobacterales</taxon>
        <taxon>Sulfurospirillaceae</taxon>
        <taxon>Sulfurospirillum</taxon>
    </lineage>
</organism>
<dbReference type="EMBL" id="CP017111">
    <property type="protein sequence ID" value="AOO65206.1"/>
    <property type="molecule type" value="Genomic_DNA"/>
</dbReference>
<dbReference type="KEGG" id="shal:SHALO_1431"/>
<keyword evidence="2" id="KW-1185">Reference proteome</keyword>
<dbReference type="Gene3D" id="3.40.30.10">
    <property type="entry name" value="Glutaredoxin"/>
    <property type="match status" value="1"/>
</dbReference>
<reference evidence="2" key="1">
    <citation type="submission" date="2016-08" db="EMBL/GenBank/DDBJ databases">
        <title>Complete genome sequence of the organohalide-respiring Epsilonproteobacterium Sulfurospirillum halorespirans.</title>
        <authorList>
            <person name="Goris T."/>
            <person name="Zimmermann J."/>
            <person name="Schenz B."/>
            <person name="Lemos M."/>
            <person name="Hackermueller J."/>
            <person name="Diekert G."/>
        </authorList>
    </citation>
    <scope>NUCLEOTIDE SEQUENCE [LARGE SCALE GENOMIC DNA]</scope>
    <source>
        <strain>DSM 13726</strain>
        <strain evidence="2">PCE-M2</strain>
    </source>
</reference>
<dbReference type="PATRIC" id="fig|1193502.14.peg.1450"/>
<dbReference type="InterPro" id="IPR036249">
    <property type="entry name" value="Thioredoxin-like_sf"/>
</dbReference>
<dbReference type="AlphaFoldDB" id="A0A1D7TJQ2"/>
<evidence type="ECO:0000313" key="1">
    <source>
        <dbReference type="EMBL" id="AOO65206.1"/>
    </source>
</evidence>
<dbReference type="SUPFAM" id="SSF52833">
    <property type="entry name" value="Thioredoxin-like"/>
    <property type="match status" value="1"/>
</dbReference>
<name>A0A1D7TJQ2_9BACT</name>
<gene>
    <name evidence="1" type="ORF">SHALO_1431</name>
</gene>
<dbReference type="Proteomes" id="UP000094609">
    <property type="component" value="Chromosome"/>
</dbReference>
<protein>
    <submittedName>
        <fullName evidence="1">Redoxin domain-containing protein</fullName>
    </submittedName>
</protein>